<sequence length="89" mass="9743">MASGVFELQLPTIAMVGLTVGVGSDIANEVPDKLSKHGVKLFTVPGSDLPYDEINNLENLRQDDLCEFQIGWLSSTNFSGRLTIVRSIY</sequence>
<dbReference type="AlphaFoldDB" id="A0A1W9KPH2"/>
<dbReference type="EMBL" id="MTEI01000024">
    <property type="protein sequence ID" value="OQW86043.1"/>
    <property type="molecule type" value="Genomic_DNA"/>
</dbReference>
<evidence type="ECO:0000313" key="2">
    <source>
        <dbReference type="Proteomes" id="UP000192505"/>
    </source>
</evidence>
<protein>
    <submittedName>
        <fullName evidence="1">Uncharacterized protein</fullName>
    </submittedName>
</protein>
<name>A0A1W9KPH2_9BURK</name>
<accession>A0A1W9KPH2</accession>
<reference evidence="1 2" key="1">
    <citation type="submission" date="2017-01" db="EMBL/GenBank/DDBJ databases">
        <title>Novel large sulfur bacteria in the metagenomes of groundwater-fed chemosynthetic microbial mats in the Lake Huron basin.</title>
        <authorList>
            <person name="Sharrar A.M."/>
            <person name="Flood B.E."/>
            <person name="Bailey J.V."/>
            <person name="Jones D.S."/>
            <person name="Biddanda B."/>
            <person name="Ruberg S.A."/>
            <person name="Marcus D.N."/>
            <person name="Dick G.J."/>
        </authorList>
    </citation>
    <scope>NUCLEOTIDE SEQUENCE [LARGE SCALE GENOMIC DNA]</scope>
    <source>
        <strain evidence="1">A7</strain>
    </source>
</reference>
<proteinExistence type="predicted"/>
<dbReference type="Proteomes" id="UP000192505">
    <property type="component" value="Unassembled WGS sequence"/>
</dbReference>
<organism evidence="1 2">
    <name type="scientific">Rhodoferax ferrireducens</name>
    <dbReference type="NCBI Taxonomy" id="192843"/>
    <lineage>
        <taxon>Bacteria</taxon>
        <taxon>Pseudomonadati</taxon>
        <taxon>Pseudomonadota</taxon>
        <taxon>Betaproteobacteria</taxon>
        <taxon>Burkholderiales</taxon>
        <taxon>Comamonadaceae</taxon>
        <taxon>Rhodoferax</taxon>
    </lineage>
</organism>
<comment type="caution">
    <text evidence="1">The sequence shown here is derived from an EMBL/GenBank/DDBJ whole genome shotgun (WGS) entry which is preliminary data.</text>
</comment>
<gene>
    <name evidence="1" type="ORF">BWK72_19175</name>
</gene>
<evidence type="ECO:0000313" key="1">
    <source>
        <dbReference type="EMBL" id="OQW86043.1"/>
    </source>
</evidence>